<dbReference type="GO" id="GO:0051252">
    <property type="term" value="P:regulation of RNA metabolic process"/>
    <property type="evidence" value="ECO:0007669"/>
    <property type="project" value="UniProtKB-ARBA"/>
</dbReference>
<dbReference type="Pfam" id="PF00642">
    <property type="entry name" value="zf-CCCH"/>
    <property type="match status" value="1"/>
</dbReference>
<evidence type="ECO:0000313" key="8">
    <source>
        <dbReference type="EMBL" id="KAI3423884.1"/>
    </source>
</evidence>
<keyword evidence="3 4" id="KW-0862">Zinc</keyword>
<dbReference type="InterPro" id="IPR052085">
    <property type="entry name" value="WD-SAM-U-box"/>
</dbReference>
<feature type="compositionally biased region" description="Polar residues" evidence="5">
    <location>
        <begin position="560"/>
        <end position="570"/>
    </location>
</feature>
<comment type="caution">
    <text evidence="8">The sequence shown here is derived from an EMBL/GenBank/DDBJ whole genome shotgun (WGS) entry which is preliminary data.</text>
</comment>
<evidence type="ECO:0000256" key="2">
    <source>
        <dbReference type="ARBA" id="ARBA00022771"/>
    </source>
</evidence>
<feature type="compositionally biased region" description="Low complexity" evidence="5">
    <location>
        <begin position="624"/>
        <end position="642"/>
    </location>
</feature>
<evidence type="ECO:0000256" key="5">
    <source>
        <dbReference type="SAM" id="MobiDB-lite"/>
    </source>
</evidence>
<feature type="compositionally biased region" description="Low complexity" evidence="5">
    <location>
        <begin position="571"/>
        <end position="580"/>
    </location>
</feature>
<dbReference type="FunFam" id="4.10.1000.10:FF:000003">
    <property type="entry name" value="Zinc finger CCCH domain-containing protein"/>
    <property type="match status" value="1"/>
</dbReference>
<feature type="compositionally biased region" description="Gly residues" evidence="5">
    <location>
        <begin position="127"/>
        <end position="138"/>
    </location>
</feature>
<reference evidence="8" key="2">
    <citation type="submission" date="2020-11" db="EMBL/GenBank/DDBJ databases">
        <authorList>
            <person name="Cecchin M."/>
            <person name="Marcolungo L."/>
            <person name="Rossato M."/>
            <person name="Girolomoni L."/>
            <person name="Cosentino E."/>
            <person name="Cuine S."/>
            <person name="Li-Beisson Y."/>
            <person name="Delledonne M."/>
            <person name="Ballottari M."/>
        </authorList>
    </citation>
    <scope>NUCLEOTIDE SEQUENCE</scope>
    <source>
        <strain evidence="8">211/11P</strain>
        <tissue evidence="8">Whole cell</tissue>
    </source>
</reference>
<protein>
    <submittedName>
        <fullName evidence="8">Uncharacterized protein</fullName>
    </submittedName>
</protein>
<evidence type="ECO:0000313" key="9">
    <source>
        <dbReference type="Proteomes" id="UP001055712"/>
    </source>
</evidence>
<feature type="compositionally biased region" description="Acidic residues" evidence="5">
    <location>
        <begin position="452"/>
        <end position="469"/>
    </location>
</feature>
<evidence type="ECO:0000259" key="7">
    <source>
        <dbReference type="PROSITE" id="PS51698"/>
    </source>
</evidence>
<dbReference type="GO" id="GO:0004842">
    <property type="term" value="F:ubiquitin-protein transferase activity"/>
    <property type="evidence" value="ECO:0007669"/>
    <property type="project" value="InterPro"/>
</dbReference>
<feature type="zinc finger region" description="C3H1-type" evidence="4">
    <location>
        <begin position="154"/>
        <end position="182"/>
    </location>
</feature>
<feature type="compositionally biased region" description="Polar residues" evidence="5">
    <location>
        <begin position="102"/>
        <end position="123"/>
    </location>
</feature>
<evidence type="ECO:0000256" key="4">
    <source>
        <dbReference type="PROSITE-ProRule" id="PRU00723"/>
    </source>
</evidence>
<dbReference type="GO" id="GO:0016567">
    <property type="term" value="P:protein ubiquitination"/>
    <property type="evidence" value="ECO:0007669"/>
    <property type="project" value="InterPro"/>
</dbReference>
<feature type="region of interest" description="Disordered" evidence="5">
    <location>
        <begin position="421"/>
        <end position="526"/>
    </location>
</feature>
<dbReference type="PROSITE" id="PS51698">
    <property type="entry name" value="U_BOX"/>
    <property type="match status" value="1"/>
</dbReference>
<sequence>MASTSQQAPAGLTPLDRQRLLLRNNLNTHVMCSNPRPCRYGDRCMFAHSVEESRVMRAVREAERAKGGSSQDDFLQRSSTGVSRTTSDGAAFERSASGGSGNRTSAGPVSRTTSGSYFGSSRPGQQRWGGQGQGGEAGGAQQQQQQQQFCPPSRYKTALCTHWMRHGECRHADACTFAHGEEELREYTRYVPNRYGHYRSSTSASTEVAIGDGFGGHTPGRDAEAEPDELAAAYPEEFALQQQYDLRRQHAEQDRQLAAAAVSQPPPPPPGRPPVLADSEQFPSLGGAGTSVVGAPPAAEAAHGGRAGMQTMAAVLTKHMSCEWEGVSTTSSGAPTTACLSEPALKPEYSSGASVAGSVRSVGMAESEDGSLHSTTTTAAKQAQNAHPTAAAPAQEHQAAASSALAAEPAGLASTGSAASLPAAKGAEEERAEAAVVGSGQQAGSGASWADMADDDDDEEEQQQEEESAGLERQQEGDAEAATAAEDVDSAAAAEPKQQQQQQRASLTPAAVSPAAPPGLTSGGAVSSAAQVKLKVPSPLPLPMVQRPSGAMPTVEYRDASTSPLPTSLLPQAQPACQPAPAVPAPAPQAAAYHPHHGASHHTLPLPPPPPPPPGFCPPPSPRAAYGPAGAHPQQPAHPSAASSIRAAVGRHPIAAQAPAQPAFMQRMSYPGTVDLTLVPAFTCPLTGHLFVNPVVAADGITYEKEVITDWLFRHNKEVSPVTGKQLAHRLLLPNDCLRSAMTQVAELMRAMVV</sequence>
<organism evidence="8 9">
    <name type="scientific">Chlorella vulgaris</name>
    <name type="common">Green alga</name>
    <dbReference type="NCBI Taxonomy" id="3077"/>
    <lineage>
        <taxon>Eukaryota</taxon>
        <taxon>Viridiplantae</taxon>
        <taxon>Chlorophyta</taxon>
        <taxon>core chlorophytes</taxon>
        <taxon>Trebouxiophyceae</taxon>
        <taxon>Chlorellales</taxon>
        <taxon>Chlorellaceae</taxon>
        <taxon>Chlorella clade</taxon>
        <taxon>Chlorella</taxon>
    </lineage>
</organism>
<feature type="domain" description="C3H1-type" evidence="6">
    <location>
        <begin position="154"/>
        <end position="182"/>
    </location>
</feature>
<dbReference type="InterPro" id="IPR013083">
    <property type="entry name" value="Znf_RING/FYVE/PHD"/>
</dbReference>
<feature type="compositionally biased region" description="Low complexity" evidence="5">
    <location>
        <begin position="434"/>
        <end position="448"/>
    </location>
</feature>
<proteinExistence type="predicted"/>
<dbReference type="PANTHER" id="PTHR46573:SF1">
    <property type="entry name" value="WD REPEAT, SAM AND U-BOX DOMAIN-CONTAINING PROTEIN 1"/>
    <property type="match status" value="1"/>
</dbReference>
<dbReference type="SMART" id="SM00356">
    <property type="entry name" value="ZnF_C3H1"/>
    <property type="match status" value="2"/>
</dbReference>
<keyword evidence="9" id="KW-1185">Reference proteome</keyword>
<dbReference type="Proteomes" id="UP001055712">
    <property type="component" value="Unassembled WGS sequence"/>
</dbReference>
<feature type="compositionally biased region" description="Low complexity" evidence="5">
    <location>
        <begin position="375"/>
        <end position="407"/>
    </location>
</feature>
<dbReference type="InterPro" id="IPR036855">
    <property type="entry name" value="Znf_CCCH_sf"/>
</dbReference>
<feature type="region of interest" description="Disordered" evidence="5">
    <location>
        <begin position="539"/>
        <end position="642"/>
    </location>
</feature>
<dbReference type="GO" id="GO:0010468">
    <property type="term" value="P:regulation of gene expression"/>
    <property type="evidence" value="ECO:0007669"/>
    <property type="project" value="UniProtKB-ARBA"/>
</dbReference>
<keyword evidence="2 4" id="KW-0863">Zinc-finger</keyword>
<dbReference type="Pfam" id="PF04564">
    <property type="entry name" value="U-box"/>
    <property type="match status" value="1"/>
</dbReference>
<feature type="compositionally biased region" description="Polar residues" evidence="5">
    <location>
        <begin position="68"/>
        <end position="88"/>
    </location>
</feature>
<gene>
    <name evidence="8" type="ORF">D9Q98_009718</name>
</gene>
<feature type="region of interest" description="Disordered" evidence="5">
    <location>
        <begin position="360"/>
        <end position="407"/>
    </location>
</feature>
<feature type="compositionally biased region" description="Pro residues" evidence="5">
    <location>
        <begin position="264"/>
        <end position="273"/>
    </location>
</feature>
<dbReference type="SUPFAM" id="SSF57850">
    <property type="entry name" value="RING/U-box"/>
    <property type="match status" value="1"/>
</dbReference>
<dbReference type="PROSITE" id="PS50103">
    <property type="entry name" value="ZF_C3H1"/>
    <property type="match status" value="1"/>
</dbReference>
<evidence type="ECO:0000256" key="3">
    <source>
        <dbReference type="ARBA" id="ARBA00022833"/>
    </source>
</evidence>
<dbReference type="EMBL" id="SIDB01000014">
    <property type="protein sequence ID" value="KAI3423884.1"/>
    <property type="molecule type" value="Genomic_DNA"/>
</dbReference>
<dbReference type="CDD" id="cd16655">
    <property type="entry name" value="RING-Ubox_WDSUB1-like"/>
    <property type="match status" value="1"/>
</dbReference>
<reference evidence="8" key="1">
    <citation type="journal article" date="2019" name="Plant J.">
        <title>Chlorella vulgaris genome assembly and annotation reveals the molecular basis for metabolic acclimation to high light conditions.</title>
        <authorList>
            <person name="Cecchin M."/>
            <person name="Marcolungo L."/>
            <person name="Rossato M."/>
            <person name="Girolomoni L."/>
            <person name="Cosentino E."/>
            <person name="Cuine S."/>
            <person name="Li-Beisson Y."/>
            <person name="Delledonne M."/>
            <person name="Ballottari M."/>
        </authorList>
    </citation>
    <scope>NUCLEOTIDE SEQUENCE</scope>
    <source>
        <strain evidence="8">211/11P</strain>
    </source>
</reference>
<evidence type="ECO:0000259" key="6">
    <source>
        <dbReference type="PROSITE" id="PS50103"/>
    </source>
</evidence>
<dbReference type="InterPro" id="IPR003613">
    <property type="entry name" value="Ubox_domain"/>
</dbReference>
<feature type="compositionally biased region" description="Low complexity" evidence="5">
    <location>
        <begin position="294"/>
        <end position="304"/>
    </location>
</feature>
<dbReference type="AlphaFoldDB" id="A0A9D4TEY0"/>
<evidence type="ECO:0000256" key="1">
    <source>
        <dbReference type="ARBA" id="ARBA00022723"/>
    </source>
</evidence>
<name>A0A9D4TEY0_CHLVU</name>
<dbReference type="SMART" id="SM00504">
    <property type="entry name" value="Ubox"/>
    <property type="match status" value="1"/>
</dbReference>
<dbReference type="Gene3D" id="4.10.1000.10">
    <property type="entry name" value="Zinc finger, CCCH-type"/>
    <property type="match status" value="1"/>
</dbReference>
<dbReference type="SUPFAM" id="SSF90229">
    <property type="entry name" value="CCCH zinc finger"/>
    <property type="match status" value="1"/>
</dbReference>
<feature type="compositionally biased region" description="Low complexity" evidence="5">
    <location>
        <begin position="480"/>
        <end position="503"/>
    </location>
</feature>
<dbReference type="PANTHER" id="PTHR46573">
    <property type="entry name" value="WD REPEAT, SAM AND U-BOX DOMAIN-CONTAINING PROTEIN 1"/>
    <property type="match status" value="1"/>
</dbReference>
<feature type="region of interest" description="Disordered" evidence="5">
    <location>
        <begin position="248"/>
        <end position="306"/>
    </location>
</feature>
<feature type="region of interest" description="Disordered" evidence="5">
    <location>
        <begin position="61"/>
        <end position="150"/>
    </location>
</feature>
<keyword evidence="1 4" id="KW-0479">Metal-binding</keyword>
<feature type="compositionally biased region" description="Pro residues" evidence="5">
    <location>
        <begin position="605"/>
        <end position="622"/>
    </location>
</feature>
<dbReference type="GO" id="GO:0008270">
    <property type="term" value="F:zinc ion binding"/>
    <property type="evidence" value="ECO:0007669"/>
    <property type="project" value="UniProtKB-KW"/>
</dbReference>
<dbReference type="Gene3D" id="3.30.40.10">
    <property type="entry name" value="Zinc/RING finger domain, C3HC4 (zinc finger)"/>
    <property type="match status" value="1"/>
</dbReference>
<feature type="compositionally biased region" description="Low complexity" evidence="5">
    <location>
        <begin position="139"/>
        <end position="148"/>
    </location>
</feature>
<feature type="domain" description="U-box" evidence="7">
    <location>
        <begin position="677"/>
        <end position="754"/>
    </location>
</feature>
<dbReference type="InterPro" id="IPR000571">
    <property type="entry name" value="Znf_CCCH"/>
</dbReference>
<dbReference type="OrthoDB" id="10064100at2759"/>
<accession>A0A9D4TEY0</accession>